<accession>A0ABV8AQJ8</accession>
<sequence>MKKIVPFVVILLFLISCESSEDIKSLEVNKTRISIPLGPEQLNSYQVWSSYFEKGNKLVAYNDRMHHLDFFDLDDQKVISSVPLEKEGPYGLGRIESIYRHAADSIFLYERGKLHILSLLGEKVETFDLYKIYGNLNLGEPVCNFYFKLNYREESKEVFFFMLNPTDDIEEKSQHSLVTSLSLENETVKTLPIKHTEHFKNVNGHVGFITYLGFTGFLNERMIYNFQYESPVFAFSPISGKIAQGKVHEDKMINEVLTLEDPEVFDRHAIDNPHFLSPVPDPWKDKIYRFMWGAPDPNLDENGFTEKSSSISVFDSDLNLLQEFSLPNYTYQINNWFVNENGFYMNVAHPMNETTSEDFLVFDIFKFNVD</sequence>
<dbReference type="InterPro" id="IPR025316">
    <property type="entry name" value="DUF4221"/>
</dbReference>
<reference evidence="2" key="1">
    <citation type="journal article" date="2019" name="Int. J. Syst. Evol. Microbiol.">
        <title>The Global Catalogue of Microorganisms (GCM) 10K type strain sequencing project: providing services to taxonomists for standard genome sequencing and annotation.</title>
        <authorList>
            <consortium name="The Broad Institute Genomics Platform"/>
            <consortium name="The Broad Institute Genome Sequencing Center for Infectious Disease"/>
            <person name="Wu L."/>
            <person name="Ma J."/>
        </authorList>
    </citation>
    <scope>NUCLEOTIDE SEQUENCE [LARGE SCALE GENOMIC DNA]</scope>
    <source>
        <strain evidence="2">CCUG 60523</strain>
    </source>
</reference>
<dbReference type="Pfam" id="PF13970">
    <property type="entry name" value="DUF4221"/>
    <property type="match status" value="1"/>
</dbReference>
<evidence type="ECO:0000313" key="2">
    <source>
        <dbReference type="Proteomes" id="UP001595805"/>
    </source>
</evidence>
<dbReference type="RefSeq" id="WP_377903358.1">
    <property type="nucleotide sequence ID" value="NZ_JBHRZS010000003.1"/>
</dbReference>
<gene>
    <name evidence="1" type="ORF">ACFOSV_03295</name>
</gene>
<dbReference type="EMBL" id="JBHRZS010000003">
    <property type="protein sequence ID" value="MFC3879181.1"/>
    <property type="molecule type" value="Genomic_DNA"/>
</dbReference>
<name>A0ABV8AQJ8_9BACT</name>
<dbReference type="Proteomes" id="UP001595805">
    <property type="component" value="Unassembled WGS sequence"/>
</dbReference>
<proteinExistence type="predicted"/>
<dbReference type="PROSITE" id="PS51257">
    <property type="entry name" value="PROKAR_LIPOPROTEIN"/>
    <property type="match status" value="1"/>
</dbReference>
<organism evidence="1 2">
    <name type="scientific">Algoriphagus namhaensis</name>
    <dbReference type="NCBI Taxonomy" id="915353"/>
    <lineage>
        <taxon>Bacteria</taxon>
        <taxon>Pseudomonadati</taxon>
        <taxon>Bacteroidota</taxon>
        <taxon>Cytophagia</taxon>
        <taxon>Cytophagales</taxon>
        <taxon>Cyclobacteriaceae</taxon>
        <taxon>Algoriphagus</taxon>
    </lineage>
</organism>
<keyword evidence="2" id="KW-1185">Reference proteome</keyword>
<evidence type="ECO:0000313" key="1">
    <source>
        <dbReference type="EMBL" id="MFC3879181.1"/>
    </source>
</evidence>
<comment type="caution">
    <text evidence="1">The sequence shown here is derived from an EMBL/GenBank/DDBJ whole genome shotgun (WGS) entry which is preliminary data.</text>
</comment>
<protein>
    <submittedName>
        <fullName evidence="1">DUF4221 family protein</fullName>
    </submittedName>
</protein>